<dbReference type="RefSeq" id="WP_023949448.1">
    <property type="nucleotide sequence ID" value="NZ_BASD01000027.1"/>
</dbReference>
<evidence type="ECO:0000313" key="2">
    <source>
        <dbReference type="EMBL" id="GAD19837.1"/>
    </source>
</evidence>
<evidence type="ECO:0000256" key="1">
    <source>
        <dbReference type="SAM" id="SignalP"/>
    </source>
</evidence>
<dbReference type="AlphaFoldDB" id="T1DWZ5"/>
<sequence length="237" mass="26518">MKNFLKDFLYVCLAFCVYCHTLYAASNQPFLDPSEPIDYSELNLKYYPYIIAYHATTDKEIATLINSLEASSSKTGIFIGIYGGWAFSNATNDPNYTSTNTFAYGAKVGYQSFFPSLYDRLVIPNVVGSRIYLQYLGSNTKELSFSDYRLSGIGVSADILVDMPITRNFQSGAIMGLGLLSLVYDKSPNSSLGGLINLGFDFVLQKRHRIELEVKIIINNNLDWFGAIPMTGYSYVF</sequence>
<comment type="caution">
    <text evidence="2">The sequence shown here is derived from an EMBL/GenBank/DDBJ whole genome shotgun (WGS) entry which is preliminary data.</text>
</comment>
<dbReference type="InterPro" id="IPR011250">
    <property type="entry name" value="OMP/PagP_B-barrel"/>
</dbReference>
<evidence type="ECO:0008006" key="4">
    <source>
        <dbReference type="Google" id="ProtNLM"/>
    </source>
</evidence>
<dbReference type="SUPFAM" id="SSF56925">
    <property type="entry name" value="OMPA-like"/>
    <property type="match status" value="1"/>
</dbReference>
<evidence type="ECO:0000313" key="3">
    <source>
        <dbReference type="Proteomes" id="UP000018143"/>
    </source>
</evidence>
<dbReference type="STRING" id="1325130.HFN_1077"/>
<protein>
    <recommendedName>
        <fullName evidence="4">Outer membrane protein</fullName>
    </recommendedName>
</protein>
<accession>T1DWZ5</accession>
<dbReference type="EMBL" id="BASD01000027">
    <property type="protein sequence ID" value="GAD19837.1"/>
    <property type="molecule type" value="Genomic_DNA"/>
</dbReference>
<proteinExistence type="predicted"/>
<organism evidence="2 3">
    <name type="scientific">Helicobacter fennelliae MRY12-0050</name>
    <dbReference type="NCBI Taxonomy" id="1325130"/>
    <lineage>
        <taxon>Bacteria</taxon>
        <taxon>Pseudomonadati</taxon>
        <taxon>Campylobacterota</taxon>
        <taxon>Epsilonproteobacteria</taxon>
        <taxon>Campylobacterales</taxon>
        <taxon>Helicobacteraceae</taxon>
        <taxon>Helicobacter</taxon>
    </lineage>
</organism>
<dbReference type="Proteomes" id="UP000018143">
    <property type="component" value="Unassembled WGS sequence"/>
</dbReference>
<reference evidence="2 3" key="1">
    <citation type="journal article" date="2013" name="Genome Announc.">
        <title>Draft Genome Sequence of Helicobacter fennelliae Strain MRY12-0050, Isolated from a Bacteremia Patient.</title>
        <authorList>
            <person name="Rimbara E."/>
            <person name="Matsui M."/>
            <person name="Mori S."/>
            <person name="Suzuki S."/>
            <person name="Suzuki M."/>
            <person name="Kim H."/>
            <person name="Sekizuka T."/>
            <person name="Kuroda M."/>
            <person name="Shibayama K."/>
        </authorList>
    </citation>
    <scope>NUCLEOTIDE SEQUENCE [LARGE SCALE GENOMIC DNA]</scope>
    <source>
        <strain evidence="2 3">MRY12-0050</strain>
    </source>
</reference>
<keyword evidence="3" id="KW-1185">Reference proteome</keyword>
<gene>
    <name evidence="2" type="ORF">HFN_1077</name>
</gene>
<dbReference type="OrthoDB" id="5328712at2"/>
<feature type="signal peptide" evidence="1">
    <location>
        <begin position="1"/>
        <end position="24"/>
    </location>
</feature>
<feature type="chain" id="PRO_5004574695" description="Outer membrane protein" evidence="1">
    <location>
        <begin position="25"/>
        <end position="237"/>
    </location>
</feature>
<name>T1DWZ5_9HELI</name>
<keyword evidence="1" id="KW-0732">Signal</keyword>